<dbReference type="AlphaFoldDB" id="A0A3E0GUW2"/>
<feature type="region of interest" description="Disordered" evidence="1">
    <location>
        <begin position="24"/>
        <end position="185"/>
    </location>
</feature>
<dbReference type="EMBL" id="QUNO01000025">
    <property type="protein sequence ID" value="REH29407.1"/>
    <property type="molecule type" value="Genomic_DNA"/>
</dbReference>
<feature type="compositionally biased region" description="Basic and acidic residues" evidence="1">
    <location>
        <begin position="161"/>
        <end position="173"/>
    </location>
</feature>
<feature type="compositionally biased region" description="Low complexity" evidence="1">
    <location>
        <begin position="35"/>
        <end position="49"/>
    </location>
</feature>
<evidence type="ECO:0000313" key="2">
    <source>
        <dbReference type="EMBL" id="REH29407.1"/>
    </source>
</evidence>
<evidence type="ECO:0000256" key="1">
    <source>
        <dbReference type="SAM" id="MobiDB-lite"/>
    </source>
</evidence>
<accession>A0A3E0GUW2</accession>
<dbReference type="Proteomes" id="UP000256269">
    <property type="component" value="Unassembled WGS sequence"/>
</dbReference>
<reference evidence="2 3" key="1">
    <citation type="submission" date="2018-08" db="EMBL/GenBank/DDBJ databases">
        <title>Genomic Encyclopedia of Archaeal and Bacterial Type Strains, Phase II (KMG-II): from individual species to whole genera.</title>
        <authorList>
            <person name="Goeker M."/>
        </authorList>
    </citation>
    <scope>NUCLEOTIDE SEQUENCE [LARGE SCALE GENOMIC DNA]</scope>
    <source>
        <strain evidence="2 3">DSM 45791</strain>
    </source>
</reference>
<comment type="caution">
    <text evidence="2">The sequence shown here is derived from an EMBL/GenBank/DDBJ whole genome shotgun (WGS) entry which is preliminary data.</text>
</comment>
<organism evidence="2 3">
    <name type="scientific">Kutzneria buriramensis</name>
    <dbReference type="NCBI Taxonomy" id="1045776"/>
    <lineage>
        <taxon>Bacteria</taxon>
        <taxon>Bacillati</taxon>
        <taxon>Actinomycetota</taxon>
        <taxon>Actinomycetes</taxon>
        <taxon>Pseudonocardiales</taxon>
        <taxon>Pseudonocardiaceae</taxon>
        <taxon>Kutzneria</taxon>
    </lineage>
</organism>
<proteinExistence type="predicted"/>
<feature type="compositionally biased region" description="Low complexity" evidence="1">
    <location>
        <begin position="79"/>
        <end position="152"/>
    </location>
</feature>
<evidence type="ECO:0000313" key="3">
    <source>
        <dbReference type="Proteomes" id="UP000256269"/>
    </source>
</evidence>
<gene>
    <name evidence="2" type="ORF">BCF44_12522</name>
</gene>
<protein>
    <submittedName>
        <fullName evidence="2">Uncharacterized protein</fullName>
    </submittedName>
</protein>
<sequence length="185" mass="18675">MIAPIAAFAGLVGLTTLLSGHDDQAAAPSPELPHVTRVSETTSMETEVTPDTAETTVVAEQPLALRKPVTGERSAPRGTSVTVPSAVVASSSTTVAKPRTPCTGRTTPPEKPSATTTTERPTTTTSSPKPTTTTPTAASTTTTVASTPKTSTGDTTAPKKSASDTKAPKKSEAPKPSPSDAGVPK</sequence>
<name>A0A3E0GUW2_9PSEU</name>
<keyword evidence="3" id="KW-1185">Reference proteome</keyword>